<dbReference type="InterPro" id="IPR049713">
    <property type="entry name" value="Pr6Pr-like"/>
</dbReference>
<organism evidence="2 3">
    <name type="scientific">Glutamicibacter halophytocola</name>
    <dbReference type="NCBI Taxonomy" id="1933880"/>
    <lineage>
        <taxon>Bacteria</taxon>
        <taxon>Bacillati</taxon>
        <taxon>Actinomycetota</taxon>
        <taxon>Actinomycetes</taxon>
        <taxon>Micrococcales</taxon>
        <taxon>Micrococcaceae</taxon>
        <taxon>Glutamicibacter</taxon>
    </lineage>
</organism>
<name>A0AA94XRY0_9MICC</name>
<gene>
    <name evidence="2" type="ORF">NUH22_01355</name>
</gene>
<feature type="transmembrane region" description="Helical" evidence="1">
    <location>
        <begin position="81"/>
        <end position="101"/>
    </location>
</feature>
<dbReference type="Proteomes" id="UP001060018">
    <property type="component" value="Chromosome"/>
</dbReference>
<feature type="transmembrane region" description="Helical" evidence="1">
    <location>
        <begin position="50"/>
        <end position="69"/>
    </location>
</feature>
<dbReference type="EMBL" id="CP102487">
    <property type="protein sequence ID" value="UUX59316.1"/>
    <property type="molecule type" value="Genomic_DNA"/>
</dbReference>
<feature type="transmembrane region" description="Helical" evidence="1">
    <location>
        <begin position="113"/>
        <end position="132"/>
    </location>
</feature>
<dbReference type="AlphaFoldDB" id="A0AA94XRY0"/>
<protein>
    <submittedName>
        <fullName evidence="2">Pr6Pr family membrane protein</fullName>
    </submittedName>
</protein>
<evidence type="ECO:0000313" key="2">
    <source>
        <dbReference type="EMBL" id="UUX59316.1"/>
    </source>
</evidence>
<reference evidence="2" key="1">
    <citation type="journal article" date="2022" name="Pest Manag. Sci.">
        <title>Glutamicibacter halophytocola-mediated host fitness of potato tuber moth on Solanaceae crops.</title>
        <authorList>
            <person name="Wang W."/>
            <person name="Xiao G."/>
            <person name="Du G."/>
            <person name="Chang L."/>
            <person name="Yang Y."/>
            <person name="Ye J."/>
            <person name="Chen B."/>
        </authorList>
    </citation>
    <scope>NUCLEOTIDE SEQUENCE</scope>
    <source>
        <strain evidence="2">S2</strain>
    </source>
</reference>
<evidence type="ECO:0000256" key="1">
    <source>
        <dbReference type="SAM" id="Phobius"/>
    </source>
</evidence>
<dbReference type="NCBIfam" id="NF038065">
    <property type="entry name" value="Pr6Pr"/>
    <property type="match status" value="1"/>
</dbReference>
<accession>A0AA94XRY0</accession>
<evidence type="ECO:0000313" key="3">
    <source>
        <dbReference type="Proteomes" id="UP001060018"/>
    </source>
</evidence>
<feature type="transmembrane region" description="Helical" evidence="1">
    <location>
        <begin position="180"/>
        <end position="203"/>
    </location>
</feature>
<feature type="transmembrane region" description="Helical" evidence="1">
    <location>
        <begin position="12"/>
        <end position="30"/>
    </location>
</feature>
<feature type="transmembrane region" description="Helical" evidence="1">
    <location>
        <begin position="139"/>
        <end position="160"/>
    </location>
</feature>
<proteinExistence type="predicted"/>
<keyword evidence="1" id="KW-0812">Transmembrane</keyword>
<keyword evidence="1" id="KW-1133">Transmembrane helix</keyword>
<sequence>MKTTQAIVPYFNLARILWALVTLAAIVATYSDTASRGPVQPMNFFGYFTIQSNALLVAVWIVAGTAGLVKAERVPRWVVGLRALVCVCMAVVGLIYLTLLAPLGAAGGVPLPWANWVMHILGPLVILGDWLLSKDRVVLPYTAVFLILIYPMLWTGVVLVRGATDGWVPYPFLNPEQGYGVISLYVVAIAAVFAGIAVFVVAYGRRRRHRDVQLEIR</sequence>
<keyword evidence="1" id="KW-0472">Membrane</keyword>
<dbReference type="RefSeq" id="WP_257745797.1">
    <property type="nucleotide sequence ID" value="NZ_CP102487.1"/>
</dbReference>